<evidence type="ECO:0000256" key="8">
    <source>
        <dbReference type="ARBA" id="ARBA00048336"/>
    </source>
</evidence>
<dbReference type="InterPro" id="IPR001932">
    <property type="entry name" value="PPM-type_phosphatase-like_dom"/>
</dbReference>
<dbReference type="InterPro" id="IPR015655">
    <property type="entry name" value="PP2C"/>
</dbReference>
<dbReference type="SMART" id="SM00331">
    <property type="entry name" value="PP2C_SIG"/>
    <property type="match status" value="1"/>
</dbReference>
<sequence>MEISFQSDVGKIRNTNQDYVGVFENKKGYTLAMLADGMGGHQAGDVASKTAVNEIGRQWEKNKITDSEKAAKWLVKTIQEENAAIYQAGQATPEFAGMGTTIEAVAVFEDDFTVAHVGDSRIYTLLEKQLIQLTEDHSLVNELVKTGEISKEMAANHPQKNIVTQCVGMPGTIEVDVSSHLIDAKDYLLLCSDGLTNMVSEEEIAQLILKNPNAEEAVEKMIDAANDRGGLDNITALMISFGGVADA</sequence>
<comment type="catalytic activity">
    <reaction evidence="8">
        <text>O-phospho-L-threonyl-[protein] + H2O = L-threonyl-[protein] + phosphate</text>
        <dbReference type="Rhea" id="RHEA:47004"/>
        <dbReference type="Rhea" id="RHEA-COMP:11060"/>
        <dbReference type="Rhea" id="RHEA-COMP:11605"/>
        <dbReference type="ChEBI" id="CHEBI:15377"/>
        <dbReference type="ChEBI" id="CHEBI:30013"/>
        <dbReference type="ChEBI" id="CHEBI:43474"/>
        <dbReference type="ChEBI" id="CHEBI:61977"/>
        <dbReference type="EC" id="3.1.3.16"/>
    </reaction>
</comment>
<dbReference type="RefSeq" id="WP_061839998.1">
    <property type="nucleotide sequence ID" value="NZ_BAABQP010000010.1"/>
</dbReference>
<keyword evidence="6" id="KW-0464">Manganese</keyword>
<dbReference type="Proteomes" id="UP000236214">
    <property type="component" value="Unassembled WGS sequence"/>
</dbReference>
<organism evidence="10 11">
    <name type="scientific">Tetragenococcus halophilus subsp. halophilus</name>
    <dbReference type="NCBI Taxonomy" id="1513897"/>
    <lineage>
        <taxon>Bacteria</taxon>
        <taxon>Bacillati</taxon>
        <taxon>Bacillota</taxon>
        <taxon>Bacilli</taxon>
        <taxon>Lactobacillales</taxon>
        <taxon>Enterococcaceae</taxon>
        <taxon>Tetragenococcus</taxon>
    </lineage>
</organism>
<dbReference type="AlphaFoldDB" id="A0A2H6C495"/>
<comment type="catalytic activity">
    <reaction evidence="7">
        <text>O-phospho-L-seryl-[protein] + H2O = L-seryl-[protein] + phosphate</text>
        <dbReference type="Rhea" id="RHEA:20629"/>
        <dbReference type="Rhea" id="RHEA-COMP:9863"/>
        <dbReference type="Rhea" id="RHEA-COMP:11604"/>
        <dbReference type="ChEBI" id="CHEBI:15377"/>
        <dbReference type="ChEBI" id="CHEBI:29999"/>
        <dbReference type="ChEBI" id="CHEBI:43474"/>
        <dbReference type="ChEBI" id="CHEBI:83421"/>
        <dbReference type="EC" id="3.1.3.16"/>
    </reaction>
</comment>
<comment type="caution">
    <text evidence="10">The sequence shown here is derived from an EMBL/GenBank/DDBJ whole genome shotgun (WGS) entry which is preliminary data.</text>
</comment>
<evidence type="ECO:0000313" key="11">
    <source>
        <dbReference type="Proteomes" id="UP000236214"/>
    </source>
</evidence>
<dbReference type="Pfam" id="PF13672">
    <property type="entry name" value="PP2C_2"/>
    <property type="match status" value="1"/>
</dbReference>
<keyword evidence="11" id="KW-1185">Reference proteome</keyword>
<dbReference type="GeneID" id="64053057"/>
<reference evidence="10 11" key="1">
    <citation type="submission" date="2016-05" db="EMBL/GenBank/DDBJ databases">
        <title>Whole genome sequencing of Tetragenococcus halophilus subsp. halophilus NISL 7118.</title>
        <authorList>
            <person name="Shiwa Y."/>
            <person name="Nishimura I."/>
            <person name="Yoshikawa H."/>
            <person name="Koyama Y."/>
            <person name="Oguma T."/>
        </authorList>
    </citation>
    <scope>NUCLEOTIDE SEQUENCE [LARGE SCALE GENOMIC DNA]</scope>
    <source>
        <strain evidence="10 11">NISL 7118</strain>
    </source>
</reference>
<evidence type="ECO:0000256" key="6">
    <source>
        <dbReference type="ARBA" id="ARBA00023211"/>
    </source>
</evidence>
<dbReference type="GO" id="GO:0046872">
    <property type="term" value="F:metal ion binding"/>
    <property type="evidence" value="ECO:0007669"/>
    <property type="project" value="UniProtKB-KW"/>
</dbReference>
<dbReference type="EC" id="3.1.3.16" evidence="2"/>
<evidence type="ECO:0000256" key="5">
    <source>
        <dbReference type="ARBA" id="ARBA00022912"/>
    </source>
</evidence>
<keyword evidence="5" id="KW-0904">Protein phosphatase</keyword>
<dbReference type="PANTHER" id="PTHR47992">
    <property type="entry name" value="PROTEIN PHOSPHATASE"/>
    <property type="match status" value="1"/>
</dbReference>
<evidence type="ECO:0000256" key="2">
    <source>
        <dbReference type="ARBA" id="ARBA00013081"/>
    </source>
</evidence>
<dbReference type="FunFam" id="3.60.40.10:FF:000002">
    <property type="entry name" value="Serine/threonine phosphatase stp"/>
    <property type="match status" value="1"/>
</dbReference>
<dbReference type="SMART" id="SM00332">
    <property type="entry name" value="PP2Cc"/>
    <property type="match status" value="1"/>
</dbReference>
<accession>A0A2H6C495</accession>
<name>A0A2H6C495_TETHA</name>
<gene>
    <name evidence="10" type="ORF">TEHN7118_0232</name>
</gene>
<keyword evidence="3" id="KW-0479">Metal-binding</keyword>
<dbReference type="Gene3D" id="3.60.40.10">
    <property type="entry name" value="PPM-type phosphatase domain"/>
    <property type="match status" value="1"/>
</dbReference>
<dbReference type="NCBIfam" id="NF033484">
    <property type="entry name" value="Stp1_PP2C_phos"/>
    <property type="match status" value="1"/>
</dbReference>
<evidence type="ECO:0000256" key="3">
    <source>
        <dbReference type="ARBA" id="ARBA00022723"/>
    </source>
</evidence>
<dbReference type="SUPFAM" id="SSF81606">
    <property type="entry name" value="PP2C-like"/>
    <property type="match status" value="1"/>
</dbReference>
<dbReference type="PROSITE" id="PS51746">
    <property type="entry name" value="PPM_2"/>
    <property type="match status" value="1"/>
</dbReference>
<evidence type="ECO:0000259" key="9">
    <source>
        <dbReference type="PROSITE" id="PS51746"/>
    </source>
</evidence>
<evidence type="ECO:0000256" key="1">
    <source>
        <dbReference type="ARBA" id="ARBA00001936"/>
    </source>
</evidence>
<dbReference type="EMBL" id="BDEC01000007">
    <property type="protein sequence ID" value="GBD67426.1"/>
    <property type="molecule type" value="Genomic_DNA"/>
</dbReference>
<evidence type="ECO:0000256" key="4">
    <source>
        <dbReference type="ARBA" id="ARBA00022801"/>
    </source>
</evidence>
<dbReference type="CDD" id="cd00143">
    <property type="entry name" value="PP2Cc"/>
    <property type="match status" value="1"/>
</dbReference>
<proteinExistence type="predicted"/>
<feature type="domain" description="PPM-type phosphatase" evidence="9">
    <location>
        <begin position="2"/>
        <end position="241"/>
    </location>
</feature>
<evidence type="ECO:0000313" key="10">
    <source>
        <dbReference type="EMBL" id="GBD67426.1"/>
    </source>
</evidence>
<dbReference type="GO" id="GO:0004722">
    <property type="term" value="F:protein serine/threonine phosphatase activity"/>
    <property type="evidence" value="ECO:0007669"/>
    <property type="project" value="UniProtKB-EC"/>
</dbReference>
<keyword evidence="4" id="KW-0378">Hydrolase</keyword>
<protein>
    <recommendedName>
        <fullName evidence="2">protein-serine/threonine phosphatase</fullName>
        <ecNumber evidence="2">3.1.3.16</ecNumber>
    </recommendedName>
</protein>
<evidence type="ECO:0000256" key="7">
    <source>
        <dbReference type="ARBA" id="ARBA00047761"/>
    </source>
</evidence>
<comment type="cofactor">
    <cofactor evidence="1">
        <name>Mn(2+)</name>
        <dbReference type="ChEBI" id="CHEBI:29035"/>
    </cofactor>
</comment>
<dbReference type="InterPro" id="IPR036457">
    <property type="entry name" value="PPM-type-like_dom_sf"/>
</dbReference>